<dbReference type="PROSITE" id="PS52016">
    <property type="entry name" value="TONB_DEPENDENT_REC_3"/>
    <property type="match status" value="1"/>
</dbReference>
<reference evidence="10 11" key="1">
    <citation type="journal article" date="2011" name="J. Microbiol.">
        <title>Gramella jeungdoensis sp. nov., isolated from a solar saltern in Korea.</title>
        <authorList>
            <person name="Joung Y."/>
            <person name="Kim H."/>
            <person name="Jang T."/>
            <person name="Ahn T.S."/>
            <person name="Joh K."/>
        </authorList>
    </citation>
    <scope>NUCLEOTIDE SEQUENCE [LARGE SCALE GENOMIC DNA]</scope>
    <source>
        <strain evidence="10 11">KCTC 23123</strain>
    </source>
</reference>
<dbReference type="Gene3D" id="2.170.130.10">
    <property type="entry name" value="TonB-dependent receptor, plug domain"/>
    <property type="match status" value="1"/>
</dbReference>
<accession>A0A4Y8AVE4</accession>
<protein>
    <submittedName>
        <fullName evidence="10">TonB-dependent receptor</fullName>
    </submittedName>
</protein>
<dbReference type="Gene3D" id="2.40.170.20">
    <property type="entry name" value="TonB-dependent receptor, beta-barrel domain"/>
    <property type="match status" value="1"/>
</dbReference>
<evidence type="ECO:0000313" key="11">
    <source>
        <dbReference type="Proteomes" id="UP000298517"/>
    </source>
</evidence>
<comment type="subcellular location">
    <subcellularLocation>
        <location evidence="1 7">Cell outer membrane</location>
        <topology evidence="1 7">Multi-pass membrane protein</topology>
    </subcellularLocation>
</comment>
<keyword evidence="3 7" id="KW-1134">Transmembrane beta strand</keyword>
<dbReference type="InterPro" id="IPR037066">
    <property type="entry name" value="Plug_dom_sf"/>
</dbReference>
<dbReference type="FunFam" id="2.170.130.10:FF:000008">
    <property type="entry name" value="SusC/RagA family TonB-linked outer membrane protein"/>
    <property type="match status" value="1"/>
</dbReference>
<organism evidence="10 11">
    <name type="scientific">Gramella jeungdoensis</name>
    <dbReference type="NCBI Taxonomy" id="708091"/>
    <lineage>
        <taxon>Bacteria</taxon>
        <taxon>Pseudomonadati</taxon>
        <taxon>Bacteroidota</taxon>
        <taxon>Flavobacteriia</taxon>
        <taxon>Flavobacteriales</taxon>
        <taxon>Flavobacteriaceae</taxon>
        <taxon>Christiangramia</taxon>
    </lineage>
</organism>
<dbReference type="RefSeq" id="WP_134246509.1">
    <property type="nucleotide sequence ID" value="NZ_SNQI01000001.1"/>
</dbReference>
<dbReference type="Pfam" id="PF07715">
    <property type="entry name" value="Plug"/>
    <property type="match status" value="1"/>
</dbReference>
<dbReference type="OrthoDB" id="9768177at2"/>
<evidence type="ECO:0000256" key="2">
    <source>
        <dbReference type="ARBA" id="ARBA00022448"/>
    </source>
</evidence>
<dbReference type="EMBL" id="SNQI01000001">
    <property type="protein sequence ID" value="TEW76497.1"/>
    <property type="molecule type" value="Genomic_DNA"/>
</dbReference>
<dbReference type="Proteomes" id="UP000298517">
    <property type="component" value="Unassembled WGS sequence"/>
</dbReference>
<name>A0A4Y8AVE4_9FLAO</name>
<keyword evidence="5 7" id="KW-0472">Membrane</keyword>
<dbReference type="FunFam" id="2.60.40.1120:FF:000003">
    <property type="entry name" value="Outer membrane protein Omp121"/>
    <property type="match status" value="1"/>
</dbReference>
<evidence type="ECO:0000259" key="9">
    <source>
        <dbReference type="Pfam" id="PF07715"/>
    </source>
</evidence>
<comment type="similarity">
    <text evidence="7">Belongs to the TonB-dependent receptor family.</text>
</comment>
<gene>
    <name evidence="10" type="ORF">E2488_01215</name>
</gene>
<sequence length="1054" mass="115305">MQKFNLKNTYFDSKRYFFLMLFCFIGQLMIAQNQVRGVVSDSGGTVLPGVNILEKGTSNGVITDFDGNFTISVQSNATLVFSYVGFETQEISVSGRSIINVALKENLQSLEEVVVIGYGSQLKEDISGSVATVDTKALENVPQVGIDQLIQGRAAGVSVTLNSGQPGAAVSVKIRGVNSIQGSSEPLYVIDGIPVSGDSRNIGTSGRTALDRSSEGQNGVSPLAAINPNDIESVNILKDASATAIYGSRGSNGVVIITTKKGKNQKGKLTYSTFFGIQQPTNIMDVLDLPGYAKLQNEMGEIFGLNESIEFLRPELLGKGTNWQKEIFDIAYMKSHQLAFSGGSDGTNYYLSGSYMDQEGTVIGSGFNRASIRLNIESKINDKLRVGANITASRTDEDIIMNGYSRGIISLALQNNPALAVYNPDGSYAGPVTPDEISLAVQNPIATVNSVSNTLKRDRIFANVFGEFKIIDGLTYRAEFGGDFGNNRNDRFQKTYSYGEISVDANGLIKRRENNDFWVIKNLLTYNKNFNEKHDLTVLVGQEAQESKWGGIIASAVGFVDNDVPTLGLSNTSGDTNDEYKGSTSLLSYLSRVIYSFDNKYNITASIRADGSSKFADGQKWGYFPSVSASWKLSNEEFMKDFDALRNIKVYGGYGEVGNQNIPNFAYGSRLNAVSTGIGTGFEIANFANPELTWESSKQINFGVDFSVFDSRLNTTIEVYKKISSDFLYQLALTSFVTGGIGSPGSIAAPWVNLGEMENKGVDVTFNYNTASGNDFSWNSTLTFSHYKNTVNELVGDYTINGSTSLDDVNQILTRTKVGDPIGMFYGYKVEGIFRTMSDLESAPIQFGQAIGDNSVISRTWLGDIKFKDVNGDNVIDENDRTVIGNPHPDFTFGFQNTFRYKNFDLAMFLQGSYGNDVFNAIGRTLTATNLTYRNQLSSVLDYWSVENPNGTAPRYTSNSTPNINISDRYIEDGSYLRIQNVRLGYSLPSDAIGKIGMSKLKIYGSIQNLYTFTNYSGYDPEVGSLNQNALLMGVDNGRYPTPRTFTIGIDVEF</sequence>
<dbReference type="InterPro" id="IPR039426">
    <property type="entry name" value="TonB-dep_rcpt-like"/>
</dbReference>
<evidence type="ECO:0000256" key="7">
    <source>
        <dbReference type="PROSITE-ProRule" id="PRU01360"/>
    </source>
</evidence>
<feature type="domain" description="TonB-dependent receptor plug" evidence="9">
    <location>
        <begin position="123"/>
        <end position="254"/>
    </location>
</feature>
<evidence type="ECO:0000256" key="4">
    <source>
        <dbReference type="ARBA" id="ARBA00022692"/>
    </source>
</evidence>
<dbReference type="NCBIfam" id="TIGR04056">
    <property type="entry name" value="OMP_RagA_SusC"/>
    <property type="match status" value="1"/>
</dbReference>
<dbReference type="AlphaFoldDB" id="A0A4Y8AVE4"/>
<dbReference type="InterPro" id="IPR023996">
    <property type="entry name" value="TonB-dep_OMP_SusC/RagA"/>
</dbReference>
<dbReference type="InterPro" id="IPR023997">
    <property type="entry name" value="TonB-dep_OMP_SusC/RagA_CS"/>
</dbReference>
<proteinExistence type="inferred from homology"/>
<dbReference type="InterPro" id="IPR012910">
    <property type="entry name" value="Plug_dom"/>
</dbReference>
<evidence type="ECO:0000256" key="5">
    <source>
        <dbReference type="ARBA" id="ARBA00023136"/>
    </source>
</evidence>
<keyword evidence="10" id="KW-0675">Receptor</keyword>
<keyword evidence="2 7" id="KW-0813">Transport</keyword>
<dbReference type="InterPro" id="IPR008969">
    <property type="entry name" value="CarboxyPept-like_regulatory"/>
</dbReference>
<evidence type="ECO:0000313" key="10">
    <source>
        <dbReference type="EMBL" id="TEW76497.1"/>
    </source>
</evidence>
<dbReference type="Gene3D" id="2.60.40.1120">
    <property type="entry name" value="Carboxypeptidase-like, regulatory domain"/>
    <property type="match status" value="1"/>
</dbReference>
<keyword evidence="6 7" id="KW-0998">Cell outer membrane</keyword>
<dbReference type="Pfam" id="PF13715">
    <property type="entry name" value="CarbopepD_reg_2"/>
    <property type="match status" value="1"/>
</dbReference>
<evidence type="ECO:0000256" key="8">
    <source>
        <dbReference type="SAM" id="MobiDB-lite"/>
    </source>
</evidence>
<dbReference type="InterPro" id="IPR036942">
    <property type="entry name" value="Beta-barrel_TonB_sf"/>
</dbReference>
<dbReference type="SUPFAM" id="SSF49464">
    <property type="entry name" value="Carboxypeptidase regulatory domain-like"/>
    <property type="match status" value="1"/>
</dbReference>
<comment type="caution">
    <text evidence="10">The sequence shown here is derived from an EMBL/GenBank/DDBJ whole genome shotgun (WGS) entry which is preliminary data.</text>
</comment>
<feature type="region of interest" description="Disordered" evidence="8">
    <location>
        <begin position="201"/>
        <end position="221"/>
    </location>
</feature>
<dbReference type="NCBIfam" id="TIGR04057">
    <property type="entry name" value="SusC_RagA_signa"/>
    <property type="match status" value="1"/>
</dbReference>
<evidence type="ECO:0000256" key="3">
    <source>
        <dbReference type="ARBA" id="ARBA00022452"/>
    </source>
</evidence>
<evidence type="ECO:0000256" key="1">
    <source>
        <dbReference type="ARBA" id="ARBA00004571"/>
    </source>
</evidence>
<keyword evidence="11" id="KW-1185">Reference proteome</keyword>
<dbReference type="SUPFAM" id="SSF56935">
    <property type="entry name" value="Porins"/>
    <property type="match status" value="1"/>
</dbReference>
<evidence type="ECO:0000256" key="6">
    <source>
        <dbReference type="ARBA" id="ARBA00023237"/>
    </source>
</evidence>
<dbReference type="GO" id="GO:0009279">
    <property type="term" value="C:cell outer membrane"/>
    <property type="evidence" value="ECO:0007669"/>
    <property type="project" value="UniProtKB-SubCell"/>
</dbReference>
<keyword evidence="4 7" id="KW-0812">Transmembrane</keyword>